<protein>
    <submittedName>
        <fullName evidence="2">Tagatose-6-phosphate ketose/aldose isomerase</fullName>
        <ecNumber evidence="2">5.3.1.-</ecNumber>
    </submittedName>
</protein>
<dbReference type="GO" id="GO:0097367">
    <property type="term" value="F:carbohydrate derivative binding"/>
    <property type="evidence" value="ECO:0007669"/>
    <property type="project" value="InterPro"/>
</dbReference>
<feature type="domain" description="SIS" evidence="1">
    <location>
        <begin position="214"/>
        <end position="369"/>
    </location>
</feature>
<dbReference type="EMBL" id="UHIA01000004">
    <property type="protein sequence ID" value="SUO96456.1"/>
    <property type="molecule type" value="Genomic_DNA"/>
</dbReference>
<dbReference type="PROSITE" id="PS51464">
    <property type="entry name" value="SIS"/>
    <property type="match status" value="2"/>
</dbReference>
<dbReference type="OrthoDB" id="9779207at2"/>
<dbReference type="Gene3D" id="3.40.50.10490">
    <property type="entry name" value="Glucose-6-phosphate isomerase like protein, domain 1"/>
    <property type="match status" value="2"/>
</dbReference>
<dbReference type="InterPro" id="IPR046348">
    <property type="entry name" value="SIS_dom_sf"/>
</dbReference>
<dbReference type="PANTHER" id="PTHR10937:SF4">
    <property type="entry name" value="GLUCOSAMINE-6-PHOSPHATE DEAMINASE"/>
    <property type="match status" value="1"/>
</dbReference>
<evidence type="ECO:0000313" key="2">
    <source>
        <dbReference type="EMBL" id="SUO96456.1"/>
    </source>
</evidence>
<dbReference type="GO" id="GO:0016853">
    <property type="term" value="F:isomerase activity"/>
    <property type="evidence" value="ECO:0007669"/>
    <property type="project" value="UniProtKB-KW"/>
</dbReference>
<dbReference type="GO" id="GO:1901135">
    <property type="term" value="P:carbohydrate derivative metabolic process"/>
    <property type="evidence" value="ECO:0007669"/>
    <property type="project" value="InterPro"/>
</dbReference>
<organism evidence="2 3">
    <name type="scientific">Suttonella indologenes</name>
    <dbReference type="NCBI Taxonomy" id="13276"/>
    <lineage>
        <taxon>Bacteria</taxon>
        <taxon>Pseudomonadati</taxon>
        <taxon>Pseudomonadota</taxon>
        <taxon>Gammaproteobacteria</taxon>
        <taxon>Cardiobacteriales</taxon>
        <taxon>Cardiobacteriaceae</taxon>
        <taxon>Suttonella</taxon>
    </lineage>
</organism>
<feature type="domain" description="SIS" evidence="1">
    <location>
        <begin position="46"/>
        <end position="193"/>
    </location>
</feature>
<name>A0A380MWN1_9GAMM</name>
<reference evidence="2 3" key="1">
    <citation type="submission" date="2018-06" db="EMBL/GenBank/DDBJ databases">
        <authorList>
            <consortium name="Pathogen Informatics"/>
            <person name="Doyle S."/>
        </authorList>
    </citation>
    <scope>NUCLEOTIDE SEQUENCE [LARGE SCALE GENOMIC DNA]</scope>
    <source>
        <strain evidence="2 3">NCTC10717</strain>
    </source>
</reference>
<dbReference type="InterPro" id="IPR001347">
    <property type="entry name" value="SIS_dom"/>
</dbReference>
<keyword evidence="2" id="KW-0413">Isomerase</keyword>
<dbReference type="PANTHER" id="PTHR10937">
    <property type="entry name" value="GLUCOSAMINE--FRUCTOSE-6-PHOSPHATE AMINOTRANSFERASE, ISOMERIZING"/>
    <property type="match status" value="1"/>
</dbReference>
<dbReference type="RefSeq" id="WP_115218278.1">
    <property type="nucleotide sequence ID" value="NZ_UHIA01000004.1"/>
</dbReference>
<keyword evidence="3" id="KW-1185">Reference proteome</keyword>
<proteinExistence type="predicted"/>
<dbReference type="SUPFAM" id="SSF53697">
    <property type="entry name" value="SIS domain"/>
    <property type="match status" value="1"/>
</dbReference>
<evidence type="ECO:0000259" key="1">
    <source>
        <dbReference type="PROSITE" id="PS51464"/>
    </source>
</evidence>
<evidence type="ECO:0000313" key="3">
    <source>
        <dbReference type="Proteomes" id="UP000254575"/>
    </source>
</evidence>
<dbReference type="EC" id="5.3.1.-" evidence="2"/>
<accession>A0A380MWN1</accession>
<dbReference type="AlphaFoldDB" id="A0A380MWN1"/>
<gene>
    <name evidence="2" type="primary">agaS</name>
    <name evidence="2" type="ORF">NCTC10717_01013</name>
</gene>
<dbReference type="Proteomes" id="UP000254575">
    <property type="component" value="Unassembled WGS sequence"/>
</dbReference>
<sequence length="390" mass="41380">MIADKDIAYFQAQGAQATAREISGQAQAWLEIPQLLQHDQAALQPLAAALNNPQATVIFSGAGTSAYVGDIVAPLIAPLAAAHCQAIASTDFVAQPADRLPRHAEGIFFTFARSGNSPESVDSIEKLAIVAPKMQPYAVTCNAQGQLALDGRTYSLLMPPQTHDASFVMTSSFSTMTLYTAALCRQALGLAASDFSALAEASQQINRQFYHSATADTLLQAQRLIFLGSSALYGAARECALKILEMTAGAIPTMAETSLGFRHGPKSLINAQTAVMVLPSNHAYTQQFDADIIRELANDGSAAAIVVPASAEFFARFEDIAAHPSVIALPYAAAGDSFSDDYLAVLAVQYAQLLGLRAAIERRISPDNPNPSGQVNRVVKGVRLYPYSTS</sequence>